<accession>A0A1H1Q4W3</accession>
<dbReference type="Gene3D" id="3.30.310.280">
    <property type="match status" value="1"/>
</dbReference>
<feature type="domain" description="Aerobactin siderophore biosynthesis IucA/IucC-like C-terminal" evidence="5">
    <location>
        <begin position="436"/>
        <end position="585"/>
    </location>
</feature>
<dbReference type="Gene3D" id="1.10.510.40">
    <property type="match status" value="1"/>
</dbReference>
<reference evidence="6 7" key="1">
    <citation type="submission" date="2016-10" db="EMBL/GenBank/DDBJ databases">
        <authorList>
            <person name="de Groot N.N."/>
        </authorList>
    </citation>
    <scope>NUCLEOTIDE SEQUENCE [LARGE SCALE GENOMIC DNA]</scope>
    <source>
        <strain evidence="6 7">DSM 21800</strain>
    </source>
</reference>
<sequence>MSTTTLPRSHAGSFAATEPSDATGQSAVAHLNPRTAEVCHRHLTAKAIAEFSHERLIVPHREAATPDGGHRYRLSIAGSRAEYTFTARLLPLEHWLIDPGSLARTVDGDESTPDVLELIRELAPTLGIPDSLLRTYLEEISSTLAAAMYKATHQRLTAAELVDADFQQIEAAMTEGHPAFVANNGRIGFGVGDYAAYAPETGRPVRIQWLAVRRAASHFAAMDGIDEDELYRAEVGAATLARFADRLRSLGLEPDDYRYLPVHPWQWENKITVTFAADLARRDLVYLEPSAARYQPQQSIRTLFNLDDPDRAYVKMPLAIQNMGFLRGLSPRYMRDTPAINAWVAGVVSADPELGGRGFGVLCEAASIGYTGSSYERIDGSAPQQKMVAALWRESPMPRVRTDERLSTMAAVLHRDRSGRPLVGELITASGRSADDWLGAFLRAYLRPIVHSLLVHRLVFMPHGENLIMVLKDHVPARMFIKDIGEEVAVLDDQPLPDAAQRIRAEVPEEMIMLSIHTDVFDGFLRYLAAILDDAAVLSAERFWQLVADCLNDYAEDHPEQEQQVRELFAGQFAHSCLNRLQLRNTLRMVDLGDQAGSLQFAGSLDNPIAGRRRTPARR</sequence>
<dbReference type="InterPro" id="IPR007310">
    <property type="entry name" value="Aerobactin_biosyn_IucA/IucC_N"/>
</dbReference>
<dbReference type="GO" id="GO:0016881">
    <property type="term" value="F:acid-amino acid ligase activity"/>
    <property type="evidence" value="ECO:0007669"/>
    <property type="project" value="UniProtKB-ARBA"/>
</dbReference>
<feature type="domain" description="Aerobactin siderophore biosynthesis IucA/IucC N-terminal" evidence="4">
    <location>
        <begin position="165"/>
        <end position="414"/>
    </location>
</feature>
<dbReference type="GO" id="GO:0019290">
    <property type="term" value="P:siderophore biosynthetic process"/>
    <property type="evidence" value="ECO:0007669"/>
    <property type="project" value="InterPro"/>
</dbReference>
<dbReference type="Proteomes" id="UP000199103">
    <property type="component" value="Chromosome I"/>
</dbReference>
<evidence type="ECO:0000313" key="7">
    <source>
        <dbReference type="Proteomes" id="UP000199103"/>
    </source>
</evidence>
<protein>
    <submittedName>
        <fullName evidence="6">Siderophore synthetase component</fullName>
    </submittedName>
</protein>
<keyword evidence="7" id="KW-1185">Reference proteome</keyword>
<dbReference type="InterPro" id="IPR037455">
    <property type="entry name" value="LucA/IucC-like"/>
</dbReference>
<comment type="similarity">
    <text evidence="2">Belongs to the IucA/IucC family.</text>
</comment>
<feature type="region of interest" description="Disordered" evidence="3">
    <location>
        <begin position="1"/>
        <end position="27"/>
    </location>
</feature>
<dbReference type="PANTHER" id="PTHR34384:SF6">
    <property type="entry name" value="STAPHYLOFERRIN B SYNTHASE"/>
    <property type="match status" value="1"/>
</dbReference>
<evidence type="ECO:0000259" key="4">
    <source>
        <dbReference type="Pfam" id="PF04183"/>
    </source>
</evidence>
<dbReference type="PANTHER" id="PTHR34384">
    <property type="entry name" value="L-2,3-DIAMINOPROPANOATE--CITRATE LIGASE"/>
    <property type="match status" value="1"/>
</dbReference>
<dbReference type="Gene3D" id="6.10.250.3370">
    <property type="match status" value="1"/>
</dbReference>
<dbReference type="OrthoDB" id="495728at2"/>
<evidence type="ECO:0000256" key="2">
    <source>
        <dbReference type="ARBA" id="ARBA00007832"/>
    </source>
</evidence>
<gene>
    <name evidence="6" type="ORF">SAMN04489812_1143</name>
</gene>
<dbReference type="RefSeq" id="WP_091521202.1">
    <property type="nucleotide sequence ID" value="NZ_LT629772.1"/>
</dbReference>
<evidence type="ECO:0000259" key="5">
    <source>
        <dbReference type="Pfam" id="PF06276"/>
    </source>
</evidence>
<evidence type="ECO:0000256" key="1">
    <source>
        <dbReference type="ARBA" id="ARBA00004924"/>
    </source>
</evidence>
<dbReference type="EMBL" id="LT629772">
    <property type="protein sequence ID" value="SDS18542.1"/>
    <property type="molecule type" value="Genomic_DNA"/>
</dbReference>
<dbReference type="STRING" id="630515.SAMN04489812_1143"/>
<comment type="pathway">
    <text evidence="1">Siderophore biosynthesis.</text>
</comment>
<dbReference type="Pfam" id="PF06276">
    <property type="entry name" value="FhuF"/>
    <property type="match status" value="1"/>
</dbReference>
<dbReference type="AlphaFoldDB" id="A0A1H1Q4W3"/>
<dbReference type="Pfam" id="PF04183">
    <property type="entry name" value="IucA_IucC"/>
    <property type="match status" value="1"/>
</dbReference>
<dbReference type="InterPro" id="IPR022770">
    <property type="entry name" value="IucA/IucC-like_C"/>
</dbReference>
<evidence type="ECO:0000313" key="6">
    <source>
        <dbReference type="EMBL" id="SDS18542.1"/>
    </source>
</evidence>
<proteinExistence type="inferred from homology"/>
<organism evidence="6 7">
    <name type="scientific">Microlunatus soli</name>
    <dbReference type="NCBI Taxonomy" id="630515"/>
    <lineage>
        <taxon>Bacteria</taxon>
        <taxon>Bacillati</taxon>
        <taxon>Actinomycetota</taxon>
        <taxon>Actinomycetes</taxon>
        <taxon>Propionibacteriales</taxon>
        <taxon>Propionibacteriaceae</taxon>
        <taxon>Microlunatus</taxon>
    </lineage>
</organism>
<evidence type="ECO:0000256" key="3">
    <source>
        <dbReference type="SAM" id="MobiDB-lite"/>
    </source>
</evidence>
<name>A0A1H1Q4W3_9ACTN</name>